<evidence type="ECO:0000256" key="1">
    <source>
        <dbReference type="SAM" id="MobiDB-lite"/>
    </source>
</evidence>
<reference evidence="2 3" key="1">
    <citation type="journal article" date="2019" name="J. Hered.">
        <title>An Improved Genome Assembly for Drosophila navojoa, the Basal Species in the mojavensis Cluster.</title>
        <authorList>
            <person name="Vanderlinde T."/>
            <person name="Dupim E.G."/>
            <person name="Nazario-Yepiz N.O."/>
            <person name="Carvalho A.B."/>
        </authorList>
    </citation>
    <scope>NUCLEOTIDE SEQUENCE [LARGE SCALE GENOMIC DNA]</scope>
    <source>
        <strain evidence="2">Navoj_Jal97</strain>
        <tissue evidence="2">Whole organism</tissue>
    </source>
</reference>
<evidence type="ECO:0000313" key="3">
    <source>
        <dbReference type="Proteomes" id="UP000295192"/>
    </source>
</evidence>
<protein>
    <submittedName>
        <fullName evidence="2">Uncharacterized protein</fullName>
    </submittedName>
</protein>
<evidence type="ECO:0000313" key="2">
    <source>
        <dbReference type="EMBL" id="TDG49262.1"/>
    </source>
</evidence>
<gene>
    <name evidence="2" type="ORF">AWZ03_004351</name>
</gene>
<name>A0A484BM34_DRONA</name>
<organism evidence="2 3">
    <name type="scientific">Drosophila navojoa</name>
    <name type="common">Fruit fly</name>
    <dbReference type="NCBI Taxonomy" id="7232"/>
    <lineage>
        <taxon>Eukaryota</taxon>
        <taxon>Metazoa</taxon>
        <taxon>Ecdysozoa</taxon>
        <taxon>Arthropoda</taxon>
        <taxon>Hexapoda</taxon>
        <taxon>Insecta</taxon>
        <taxon>Pterygota</taxon>
        <taxon>Neoptera</taxon>
        <taxon>Endopterygota</taxon>
        <taxon>Diptera</taxon>
        <taxon>Brachycera</taxon>
        <taxon>Muscomorpha</taxon>
        <taxon>Ephydroidea</taxon>
        <taxon>Drosophilidae</taxon>
        <taxon>Drosophila</taxon>
    </lineage>
</organism>
<proteinExistence type="predicted"/>
<sequence>MRVKLTACLEASHSHSSSSKLGQQPDSQTAAATLCSLNAVTAAAAVAAAAVAAAAAGVAKVPSGNTHMQLKSFAGTAFGINDDAATDDDNVTQWQLELTTIKQQQQQQQQLLQPQHQQQQQQQQ</sequence>
<keyword evidence="3" id="KW-1185">Reference proteome</keyword>
<accession>A0A484BM34</accession>
<dbReference type="AlphaFoldDB" id="A0A484BM34"/>
<dbReference type="Proteomes" id="UP000295192">
    <property type="component" value="Unassembled WGS sequence"/>
</dbReference>
<feature type="region of interest" description="Disordered" evidence="1">
    <location>
        <begin position="105"/>
        <end position="124"/>
    </location>
</feature>
<dbReference type="EMBL" id="LSRL02000025">
    <property type="protein sequence ID" value="TDG49262.1"/>
    <property type="molecule type" value="Genomic_DNA"/>
</dbReference>
<comment type="caution">
    <text evidence="2">The sequence shown here is derived from an EMBL/GenBank/DDBJ whole genome shotgun (WGS) entry which is preliminary data.</text>
</comment>